<evidence type="ECO:0000259" key="3">
    <source>
        <dbReference type="PROSITE" id="PS50110"/>
    </source>
</evidence>
<dbReference type="OrthoDB" id="9789181at2"/>
<evidence type="ECO:0000256" key="1">
    <source>
        <dbReference type="ARBA" id="ARBA00022553"/>
    </source>
</evidence>
<dbReference type="PANTHER" id="PTHR43547:SF2">
    <property type="entry name" value="HYBRID SIGNAL TRANSDUCTION HISTIDINE KINASE C"/>
    <property type="match status" value="1"/>
</dbReference>
<dbReference type="CDD" id="cd00156">
    <property type="entry name" value="REC"/>
    <property type="match status" value="1"/>
</dbReference>
<dbReference type="SMART" id="SM00448">
    <property type="entry name" value="REC"/>
    <property type="match status" value="1"/>
</dbReference>
<gene>
    <name evidence="4" type="ORF">DR871_004530</name>
</gene>
<protein>
    <submittedName>
        <fullName evidence="4">Response regulator</fullName>
    </submittedName>
</protein>
<dbReference type="Pfam" id="PF00072">
    <property type="entry name" value="Response_reg"/>
    <property type="match status" value="1"/>
</dbReference>
<accession>A0A482TPW5</accession>
<dbReference type="EMBL" id="QNVY02000001">
    <property type="protein sequence ID" value="RYJ53723.1"/>
    <property type="molecule type" value="Genomic_DNA"/>
</dbReference>
<dbReference type="GO" id="GO:0000155">
    <property type="term" value="F:phosphorelay sensor kinase activity"/>
    <property type="evidence" value="ECO:0007669"/>
    <property type="project" value="TreeGrafter"/>
</dbReference>
<comment type="caution">
    <text evidence="4">The sequence shown here is derived from an EMBL/GenBank/DDBJ whole genome shotgun (WGS) entry which is preliminary data.</text>
</comment>
<dbReference type="SUPFAM" id="SSF52172">
    <property type="entry name" value="CheY-like"/>
    <property type="match status" value="1"/>
</dbReference>
<organism evidence="4 5">
    <name type="scientific">Flavobacterium petrolei</name>
    <dbReference type="NCBI Taxonomy" id="2259594"/>
    <lineage>
        <taxon>Bacteria</taxon>
        <taxon>Pseudomonadati</taxon>
        <taxon>Bacteroidota</taxon>
        <taxon>Flavobacteriia</taxon>
        <taxon>Flavobacteriales</taxon>
        <taxon>Flavobacteriaceae</taxon>
        <taxon>Flavobacterium</taxon>
    </lineage>
</organism>
<dbReference type="Gene3D" id="3.40.50.2300">
    <property type="match status" value="1"/>
</dbReference>
<keyword evidence="5" id="KW-1185">Reference proteome</keyword>
<proteinExistence type="predicted"/>
<sequence length="128" mass="14920">MKKKILVLDDEVSICLLLENFLSKSYEVVAMNDGLEALLWLDSNIPDLIISDIQMSNMDGYEFLIKLRQRGFTKHTPCIMLSGKSESKERIKCYKLGAQDYLTKPFNPEELDELVKKNLYPIHYTLEW</sequence>
<dbReference type="InterPro" id="IPR011006">
    <property type="entry name" value="CheY-like_superfamily"/>
</dbReference>
<dbReference type="AlphaFoldDB" id="A0A482TPW5"/>
<evidence type="ECO:0000313" key="5">
    <source>
        <dbReference type="Proteomes" id="UP000253235"/>
    </source>
</evidence>
<dbReference type="PROSITE" id="PS50110">
    <property type="entry name" value="RESPONSE_REGULATORY"/>
    <property type="match status" value="1"/>
</dbReference>
<feature type="modified residue" description="4-aspartylphosphate" evidence="2">
    <location>
        <position position="52"/>
    </location>
</feature>
<evidence type="ECO:0000256" key="2">
    <source>
        <dbReference type="PROSITE-ProRule" id="PRU00169"/>
    </source>
</evidence>
<dbReference type="Proteomes" id="UP000253235">
    <property type="component" value="Unassembled WGS sequence"/>
</dbReference>
<keyword evidence="1 2" id="KW-0597">Phosphoprotein</keyword>
<name>A0A482TPW5_9FLAO</name>
<reference evidence="4 5" key="1">
    <citation type="submission" date="2019-01" db="EMBL/GenBank/DDBJ databases">
        <title>Flavobacterium sp. nov. isolated from arctic soil.</title>
        <authorList>
            <person name="Kim D.-U."/>
        </authorList>
    </citation>
    <scope>NUCLEOTIDE SEQUENCE [LARGE SCALE GENOMIC DNA]</scope>
    <source>
        <strain evidence="4 5">Kopri-42</strain>
    </source>
</reference>
<evidence type="ECO:0000313" key="4">
    <source>
        <dbReference type="EMBL" id="RYJ53723.1"/>
    </source>
</evidence>
<dbReference type="InterPro" id="IPR001789">
    <property type="entry name" value="Sig_transdc_resp-reg_receiver"/>
</dbReference>
<dbReference type="PANTHER" id="PTHR43547">
    <property type="entry name" value="TWO-COMPONENT HISTIDINE KINASE"/>
    <property type="match status" value="1"/>
</dbReference>
<feature type="domain" description="Response regulatory" evidence="3">
    <location>
        <begin position="4"/>
        <end position="119"/>
    </location>
</feature>